<dbReference type="Proteomes" id="UP000694886">
    <property type="component" value="Chromosome 4"/>
</dbReference>
<dbReference type="Gramene" id="Tc04v2_t024180.4">
    <property type="protein sequence ID" value="Tc04v2_p024180.4"/>
    <property type="gene ID" value="Tc04v2_g024180"/>
</dbReference>
<dbReference type="AlphaFoldDB" id="A0AB32WC87"/>
<evidence type="ECO:0000256" key="5">
    <source>
        <dbReference type="ARBA" id="ARBA00022839"/>
    </source>
</evidence>
<evidence type="ECO:0000256" key="7">
    <source>
        <dbReference type="ARBA" id="ARBA00025769"/>
    </source>
</evidence>
<dbReference type="RefSeq" id="XP_007035712.2">
    <property type="nucleotide sequence ID" value="XM_007035650.2"/>
</dbReference>
<dbReference type="KEGG" id="tcc:18603587"/>
<feature type="region of interest" description="Disordered" evidence="8">
    <location>
        <begin position="70"/>
        <end position="89"/>
    </location>
</feature>
<reference evidence="11 12" key="2">
    <citation type="submission" date="2025-04" db="UniProtKB">
        <authorList>
            <consortium name="RefSeq"/>
        </authorList>
    </citation>
    <scope>IDENTIFICATION</scope>
</reference>
<dbReference type="RefSeq" id="XP_007035710.2">
    <property type="nucleotide sequence ID" value="XM_007035648.2"/>
</dbReference>
<feature type="compositionally biased region" description="Basic and acidic residues" evidence="8">
    <location>
        <begin position="78"/>
        <end position="89"/>
    </location>
</feature>
<dbReference type="PANTHER" id="PTHR13058:SF19">
    <property type="entry name" value="LD40940P"/>
    <property type="match status" value="1"/>
</dbReference>
<evidence type="ECO:0000256" key="2">
    <source>
        <dbReference type="ARBA" id="ARBA00022722"/>
    </source>
</evidence>
<dbReference type="GO" id="GO:0046872">
    <property type="term" value="F:metal ion binding"/>
    <property type="evidence" value="ECO:0007669"/>
    <property type="project" value="UniProtKB-KW"/>
</dbReference>
<evidence type="ECO:0000256" key="4">
    <source>
        <dbReference type="ARBA" id="ARBA00022801"/>
    </source>
</evidence>
<dbReference type="InterPro" id="IPR013520">
    <property type="entry name" value="Ribonucl_H"/>
</dbReference>
<dbReference type="GO" id="GO:0003676">
    <property type="term" value="F:nucleic acid binding"/>
    <property type="evidence" value="ECO:0007669"/>
    <property type="project" value="InterPro"/>
</dbReference>
<sequence>MAGAVSFSLLQFPRCRIQPLPHFQSTYVGCLPHKFDIRRHSFKAFSKFKLLGSHDFEPFQGTTNRTQVLRPRSTESGLRTRDKEKGERSNVRHKFLDGQVQASTISSSVSSCLSSIQYCDAKRQILESQDPKQFVRVFVFDIETTGFCKESGRIIEIAIRDLMGGKNSCFHTLINPEQHVPNSHIHGITTNMVNQPDVPRMKDFIPILLHYIRSRQQIPGSLALFIAHNARCFDVPFLVKEFSRCSMDIPPNWLFLDTLPLARQMMKLNGSRLFSLQALCEHFDIQAVDATHRAMSDVNLLSVILERMTVDMKLTIADFLEKSFQASDLSDLMKTKKKS</sequence>
<keyword evidence="4" id="KW-0378">Hydrolase</keyword>
<comment type="similarity">
    <text evidence="7">Belongs to the exonuclease superfamily. TREX family.</text>
</comment>
<evidence type="ECO:0000256" key="6">
    <source>
        <dbReference type="ARBA" id="ARBA00022842"/>
    </source>
</evidence>
<dbReference type="Gramene" id="Tc04v2_t024180.3">
    <property type="protein sequence ID" value="Tc04v2_p024180.3"/>
    <property type="gene ID" value="Tc04v2_g024180"/>
</dbReference>
<evidence type="ECO:0000256" key="3">
    <source>
        <dbReference type="ARBA" id="ARBA00022723"/>
    </source>
</evidence>
<dbReference type="InterPro" id="IPR040393">
    <property type="entry name" value="TREX1/2"/>
</dbReference>
<evidence type="ECO:0000313" key="13">
    <source>
        <dbReference type="RefSeq" id="XP_017975389.1"/>
    </source>
</evidence>
<evidence type="ECO:0000259" key="9">
    <source>
        <dbReference type="SMART" id="SM00479"/>
    </source>
</evidence>
<keyword evidence="2" id="KW-0540">Nuclease</keyword>
<dbReference type="GeneID" id="18603587"/>
<dbReference type="CDD" id="cd06127">
    <property type="entry name" value="DEDDh"/>
    <property type="match status" value="1"/>
</dbReference>
<evidence type="ECO:0000313" key="12">
    <source>
        <dbReference type="RefSeq" id="XP_007035712.2"/>
    </source>
</evidence>
<dbReference type="Gramene" id="Tc04v2_t024180.2">
    <property type="protein sequence ID" value="Tc04v2_p024180.2"/>
    <property type="gene ID" value="Tc04v2_g024180"/>
</dbReference>
<dbReference type="PANTHER" id="PTHR13058">
    <property type="entry name" value="THREE PRIME REPAIR EXONUCLEASE 1, 2"/>
    <property type="match status" value="1"/>
</dbReference>
<evidence type="ECO:0000313" key="11">
    <source>
        <dbReference type="RefSeq" id="XP_007035710.2"/>
    </source>
</evidence>
<dbReference type="InterPro" id="IPR012337">
    <property type="entry name" value="RNaseH-like_sf"/>
</dbReference>
<reference evidence="10" key="1">
    <citation type="journal article" date="1997" name="Nucleic Acids Res.">
        <title>tRNAscan-SE: a program for improved detection of transfer RNA genes in genomic sequence.</title>
        <authorList>
            <person name="Lowe T.M."/>
            <person name="Eddy S.R."/>
        </authorList>
    </citation>
    <scope>NUCLEOTIDE SEQUENCE [LARGE SCALE GENOMIC DNA]</scope>
    <source>
        <strain evidence="10">r\B97-61/B2</strain>
    </source>
</reference>
<name>A0AB32WC87_THECC</name>
<proteinExistence type="inferred from homology"/>
<dbReference type="SUPFAM" id="SSF53098">
    <property type="entry name" value="Ribonuclease H-like"/>
    <property type="match status" value="1"/>
</dbReference>
<feature type="domain" description="Exonuclease" evidence="9">
    <location>
        <begin position="136"/>
        <end position="314"/>
    </location>
</feature>
<keyword evidence="6" id="KW-0460">Magnesium</keyword>
<dbReference type="RefSeq" id="XP_017975389.1">
    <property type="nucleotide sequence ID" value="XM_018119900.1"/>
</dbReference>
<keyword evidence="5 11" id="KW-0269">Exonuclease</keyword>
<evidence type="ECO:0000313" key="10">
    <source>
        <dbReference type="Proteomes" id="UP000694886"/>
    </source>
</evidence>
<evidence type="ECO:0000256" key="1">
    <source>
        <dbReference type="ARBA" id="ARBA00001946"/>
    </source>
</evidence>
<evidence type="ECO:0000256" key="8">
    <source>
        <dbReference type="SAM" id="MobiDB-lite"/>
    </source>
</evidence>
<comment type="cofactor">
    <cofactor evidence="1">
        <name>Mg(2+)</name>
        <dbReference type="ChEBI" id="CHEBI:18420"/>
    </cofactor>
</comment>
<dbReference type="SMART" id="SM00479">
    <property type="entry name" value="EXOIII"/>
    <property type="match status" value="1"/>
</dbReference>
<dbReference type="GO" id="GO:0008408">
    <property type="term" value="F:3'-5' exonuclease activity"/>
    <property type="evidence" value="ECO:0007669"/>
    <property type="project" value="InterPro"/>
</dbReference>
<dbReference type="InterPro" id="IPR036397">
    <property type="entry name" value="RNaseH_sf"/>
</dbReference>
<evidence type="ECO:0000313" key="14">
    <source>
        <dbReference type="RefSeq" id="XP_017975390.1"/>
    </source>
</evidence>
<protein>
    <submittedName>
        <fullName evidence="11 12">Exonuclease DPD1, chloroplastic/mitochondrial</fullName>
    </submittedName>
</protein>
<dbReference type="Gene3D" id="3.30.420.10">
    <property type="entry name" value="Ribonuclease H-like superfamily/Ribonuclease H"/>
    <property type="match status" value="1"/>
</dbReference>
<organism evidence="10 14">
    <name type="scientific">Theobroma cacao</name>
    <name type="common">Cacao</name>
    <name type="synonym">Cocoa</name>
    <dbReference type="NCBI Taxonomy" id="3641"/>
    <lineage>
        <taxon>Eukaryota</taxon>
        <taxon>Viridiplantae</taxon>
        <taxon>Streptophyta</taxon>
        <taxon>Embryophyta</taxon>
        <taxon>Tracheophyta</taxon>
        <taxon>Spermatophyta</taxon>
        <taxon>Magnoliopsida</taxon>
        <taxon>eudicotyledons</taxon>
        <taxon>Gunneridae</taxon>
        <taxon>Pentapetalae</taxon>
        <taxon>rosids</taxon>
        <taxon>malvids</taxon>
        <taxon>Malvales</taxon>
        <taxon>Malvaceae</taxon>
        <taxon>Byttnerioideae</taxon>
        <taxon>Theobroma</taxon>
    </lineage>
</organism>
<dbReference type="Pfam" id="PF00929">
    <property type="entry name" value="RNase_T"/>
    <property type="match status" value="1"/>
</dbReference>
<dbReference type="Gramene" id="Tc04v2_t024180.1">
    <property type="protein sequence ID" value="Tc04v2_p024180.1"/>
    <property type="gene ID" value="Tc04v2_g024180"/>
</dbReference>
<keyword evidence="3" id="KW-0479">Metal-binding</keyword>
<dbReference type="RefSeq" id="XP_017975390.1">
    <property type="nucleotide sequence ID" value="XM_018119901.1"/>
</dbReference>
<accession>A0AB32WC87</accession>
<gene>
    <name evidence="11 12 13 14" type="primary">LOC18603587</name>
</gene>